<feature type="transmembrane region" description="Helical" evidence="1">
    <location>
        <begin position="7"/>
        <end position="31"/>
    </location>
</feature>
<keyword evidence="1" id="KW-0812">Transmembrane</keyword>
<keyword evidence="1" id="KW-0472">Membrane</keyword>
<evidence type="ECO:0000256" key="1">
    <source>
        <dbReference type="SAM" id="Phobius"/>
    </source>
</evidence>
<reference evidence="2" key="1">
    <citation type="submission" date="2010-03" db="EMBL/GenBank/DDBJ databases">
        <title>The genome sequence of Ruminococcus sp. 18P13.</title>
        <authorList>
            <consortium name="metaHIT consortium -- http://www.metahit.eu/"/>
            <person name="Pajon A."/>
            <person name="Turner K."/>
            <person name="Parkhill J."/>
            <person name="Bernalier A."/>
        </authorList>
    </citation>
    <scope>NUCLEOTIDE SEQUENCE [LARGE SCALE GENOMIC DNA]</scope>
    <source>
        <strain evidence="2">Type strain: 18P13</strain>
    </source>
</reference>
<dbReference type="KEGG" id="rch:RUM_16370"/>
<dbReference type="RefSeq" id="WP_015558627.1">
    <property type="nucleotide sequence ID" value="NC_021039.1"/>
</dbReference>
<dbReference type="GeneID" id="83156349"/>
<sequence>MTKKKKILIWIVSILLGGALLYSGAWLYFYYAVCLPHMPAESYGFKIDEDLPQSAGGTDYTALIGDKYWLGDYFVPHFGNFHCSFTITTSTGIDDDHCIVNEDGSVDYIPYNMSGSDFSVSMIAPLGFNGSIKYYIFDVSKMAGTDWGSYLVLDANGKLLNEDEQTAADLAIYREALPELMEFIEVTNTVTGVQ</sequence>
<keyword evidence="3" id="KW-1185">Reference proteome</keyword>
<dbReference type="AlphaFoldDB" id="D4LDM6"/>
<dbReference type="PATRIC" id="fig|213810.4.peg.1536"/>
<reference evidence="2" key="2">
    <citation type="submission" date="2010-03" db="EMBL/GenBank/DDBJ databases">
        <authorList>
            <person name="Pajon A."/>
        </authorList>
    </citation>
    <scope>NUCLEOTIDE SEQUENCE</scope>
    <source>
        <strain evidence="2">Type strain: 18P13</strain>
    </source>
</reference>
<evidence type="ECO:0000313" key="2">
    <source>
        <dbReference type="EMBL" id="CBL17721.1"/>
    </source>
</evidence>
<name>D4LDM6_RUMC1</name>
<dbReference type="EMBL" id="FP929052">
    <property type="protein sequence ID" value="CBL17721.1"/>
    <property type="molecule type" value="Genomic_DNA"/>
</dbReference>
<dbReference type="HOGENOM" id="CLU_1401560_0_0_9"/>
<dbReference type="BioCyc" id="RCHA213810:RUM_RS07965-MONOMER"/>
<protein>
    <submittedName>
        <fullName evidence="2">Uncharacterized protein</fullName>
    </submittedName>
</protein>
<proteinExistence type="predicted"/>
<keyword evidence="1" id="KW-1133">Transmembrane helix</keyword>
<evidence type="ECO:0000313" key="3">
    <source>
        <dbReference type="Proteomes" id="UP000007054"/>
    </source>
</evidence>
<dbReference type="Proteomes" id="UP000007054">
    <property type="component" value="Chromosome"/>
</dbReference>
<gene>
    <name evidence="2" type="ordered locus">RUM_16370</name>
</gene>
<accession>D4LDM6</accession>
<organism evidence="2 3">
    <name type="scientific">Ruminococcus champanellensis (strain DSM 18848 / JCM 17042 / KCTC 15320 / 18P13)</name>
    <dbReference type="NCBI Taxonomy" id="213810"/>
    <lineage>
        <taxon>Bacteria</taxon>
        <taxon>Bacillati</taxon>
        <taxon>Bacillota</taxon>
        <taxon>Clostridia</taxon>
        <taxon>Eubacteriales</taxon>
        <taxon>Oscillospiraceae</taxon>
        <taxon>Ruminococcus</taxon>
    </lineage>
</organism>